<comment type="caution">
    <text evidence="2">The sequence shown here is derived from an EMBL/GenBank/DDBJ whole genome shotgun (WGS) entry which is preliminary data.</text>
</comment>
<keyword evidence="2" id="KW-0560">Oxidoreductase</keyword>
<dbReference type="RefSeq" id="WP_354619469.1">
    <property type="nucleotide sequence ID" value="NZ_JBEWYP010000010.1"/>
</dbReference>
<evidence type="ECO:0000313" key="2">
    <source>
        <dbReference type="EMBL" id="MET7030683.1"/>
    </source>
</evidence>
<dbReference type="Pfam" id="PF13532">
    <property type="entry name" value="2OG-FeII_Oxy_2"/>
    <property type="match status" value="1"/>
</dbReference>
<dbReference type="InterPro" id="IPR032854">
    <property type="entry name" value="ALKBH3"/>
</dbReference>
<dbReference type="EMBL" id="JBEWYP010000010">
    <property type="protein sequence ID" value="MET7030683.1"/>
    <property type="molecule type" value="Genomic_DNA"/>
</dbReference>
<name>A0ABV2TZH8_9FLAO</name>
<dbReference type="Proteomes" id="UP001549773">
    <property type="component" value="Unassembled WGS sequence"/>
</dbReference>
<gene>
    <name evidence="2" type="ORF">ABXZ32_14845</name>
</gene>
<dbReference type="SUPFAM" id="SSF51197">
    <property type="entry name" value="Clavaminate synthase-like"/>
    <property type="match status" value="1"/>
</dbReference>
<dbReference type="Gene3D" id="2.60.120.590">
    <property type="entry name" value="Alpha-ketoglutarate-dependent dioxygenase AlkB-like"/>
    <property type="match status" value="1"/>
</dbReference>
<protein>
    <submittedName>
        <fullName evidence="2">Alpha-ketoglutarate-dependent dioxygenase AlkB</fullName>
    </submittedName>
</protein>
<dbReference type="InterPro" id="IPR005123">
    <property type="entry name" value="Oxoglu/Fe-dep_dioxygenase_dom"/>
</dbReference>
<dbReference type="PANTHER" id="PTHR31212">
    <property type="entry name" value="ALPHA-KETOGLUTARATE-DEPENDENT DIOXYGENASE ALKB HOMOLOG 3"/>
    <property type="match status" value="1"/>
</dbReference>
<evidence type="ECO:0000259" key="1">
    <source>
        <dbReference type="PROSITE" id="PS51471"/>
    </source>
</evidence>
<dbReference type="GO" id="GO:0051213">
    <property type="term" value="F:dioxygenase activity"/>
    <property type="evidence" value="ECO:0007669"/>
    <property type="project" value="UniProtKB-KW"/>
</dbReference>
<evidence type="ECO:0000313" key="3">
    <source>
        <dbReference type="Proteomes" id="UP001549773"/>
    </source>
</evidence>
<keyword evidence="3" id="KW-1185">Reference proteome</keyword>
<feature type="domain" description="Fe2OG dioxygenase" evidence="1">
    <location>
        <begin position="101"/>
        <end position="199"/>
    </location>
</feature>
<dbReference type="InterPro" id="IPR037151">
    <property type="entry name" value="AlkB-like_sf"/>
</dbReference>
<keyword evidence="2" id="KW-0223">Dioxygenase</keyword>
<dbReference type="InterPro" id="IPR027450">
    <property type="entry name" value="AlkB-like"/>
</dbReference>
<dbReference type="PROSITE" id="PS51471">
    <property type="entry name" value="FE2OG_OXY"/>
    <property type="match status" value="1"/>
</dbReference>
<accession>A0ABV2TZH8</accession>
<organism evidence="2 3">
    <name type="scientific">Sediminicola luteus</name>
    <dbReference type="NCBI Taxonomy" id="319238"/>
    <lineage>
        <taxon>Bacteria</taxon>
        <taxon>Pseudomonadati</taxon>
        <taxon>Bacteroidota</taxon>
        <taxon>Flavobacteriia</taxon>
        <taxon>Flavobacteriales</taxon>
        <taxon>Flavobacteriaceae</taxon>
        <taxon>Sediminicola</taxon>
    </lineage>
</organism>
<sequence length="199" mass="23278">MRNLFSEPQKLVLPDADISYYPNFLDSKAADTYFEVFKNSVPWQQDEIKIFGKTHAQPRLTALYSTNGKPYSYSNITMQPHDFTLELLDIKERIEVITKNSFTTCLLNLYRDGKDSNGWHADNEKELGKNPVIASITLGQERYFHLKHRRQKELKHKLLLEHGSLLLMKGETQHHWLHQIPKTAKPVSERINLTYRVII</sequence>
<proteinExistence type="predicted"/>
<reference evidence="2 3" key="1">
    <citation type="submission" date="2024-07" db="EMBL/GenBank/DDBJ databases">
        <title>The genome sequence of type strain Sediminicola luteus GDMCC 1.2596T.</title>
        <authorList>
            <person name="Liu Y."/>
        </authorList>
    </citation>
    <scope>NUCLEOTIDE SEQUENCE [LARGE SCALE GENOMIC DNA]</scope>
    <source>
        <strain evidence="2 3">GDMCC 1.2596</strain>
    </source>
</reference>
<dbReference type="PANTHER" id="PTHR31212:SF4">
    <property type="entry name" value="ALPHA-KETOGLUTARATE-DEPENDENT DIOXYGENASE ALKB HOMOLOG 3"/>
    <property type="match status" value="1"/>
</dbReference>